<accession>A0A8T0I5E6</accession>
<dbReference type="Pfam" id="PF06985">
    <property type="entry name" value="HET"/>
    <property type="match status" value="1"/>
</dbReference>
<dbReference type="InterPro" id="IPR052895">
    <property type="entry name" value="HetReg/Transcr_Mod"/>
</dbReference>
<organism evidence="2 3">
    <name type="scientific">Ceratodon purpureus</name>
    <name type="common">Fire moss</name>
    <name type="synonym">Dicranum purpureum</name>
    <dbReference type="NCBI Taxonomy" id="3225"/>
    <lineage>
        <taxon>Eukaryota</taxon>
        <taxon>Viridiplantae</taxon>
        <taxon>Streptophyta</taxon>
        <taxon>Embryophyta</taxon>
        <taxon>Bryophyta</taxon>
        <taxon>Bryophytina</taxon>
        <taxon>Bryopsida</taxon>
        <taxon>Dicranidae</taxon>
        <taxon>Pseudoditrichales</taxon>
        <taxon>Ditrichaceae</taxon>
        <taxon>Ceratodon</taxon>
    </lineage>
</organism>
<reference evidence="2" key="1">
    <citation type="submission" date="2020-06" db="EMBL/GenBank/DDBJ databases">
        <title>WGS assembly of Ceratodon purpureus strain R40.</title>
        <authorList>
            <person name="Carey S.B."/>
            <person name="Jenkins J."/>
            <person name="Shu S."/>
            <person name="Lovell J.T."/>
            <person name="Sreedasyam A."/>
            <person name="Maumus F."/>
            <person name="Tiley G.P."/>
            <person name="Fernandez-Pozo N."/>
            <person name="Barry K."/>
            <person name="Chen C."/>
            <person name="Wang M."/>
            <person name="Lipzen A."/>
            <person name="Daum C."/>
            <person name="Saski C.A."/>
            <person name="Payton A.C."/>
            <person name="Mcbreen J.C."/>
            <person name="Conrad R.E."/>
            <person name="Kollar L.M."/>
            <person name="Olsson S."/>
            <person name="Huttunen S."/>
            <person name="Landis J.B."/>
            <person name="Wickett N.J."/>
            <person name="Johnson M.G."/>
            <person name="Rensing S.A."/>
            <person name="Grimwood J."/>
            <person name="Schmutz J."/>
            <person name="Mcdaniel S.F."/>
        </authorList>
    </citation>
    <scope>NUCLEOTIDE SEQUENCE</scope>
    <source>
        <strain evidence="2">R40</strain>
    </source>
</reference>
<feature type="domain" description="Heterokaryon incompatibility" evidence="1">
    <location>
        <begin position="33"/>
        <end position="172"/>
    </location>
</feature>
<comment type="caution">
    <text evidence="2">The sequence shown here is derived from an EMBL/GenBank/DDBJ whole genome shotgun (WGS) entry which is preliminary data.</text>
</comment>
<evidence type="ECO:0000313" key="3">
    <source>
        <dbReference type="Proteomes" id="UP000822688"/>
    </source>
</evidence>
<dbReference type="Proteomes" id="UP000822688">
    <property type="component" value="Chromosome 4"/>
</dbReference>
<dbReference type="PANTHER" id="PTHR24148:SF73">
    <property type="entry name" value="HET DOMAIN PROTEIN (AFU_ORTHOLOGUE AFUA_8G01020)"/>
    <property type="match status" value="1"/>
</dbReference>
<name>A0A8T0I5E6_CERPU</name>
<dbReference type="InterPro" id="IPR010730">
    <property type="entry name" value="HET"/>
</dbReference>
<sequence>MVRFEYGEAGARRVLTMCNGELLVRTMQSNDSYIAISHTWGDLRNTIDGIGWNVASWISDQKCKALVQAFGNIWIDSLCIKQDEELDKSLQVKDMCNTYVDAQEAVVVLTGNYEVHLTALRRVTQLLEDLGAVGECSSSPDCPYITTLEEMSVVASTLREMPWFRRVWTLQEAIISSSLTFVGFQGDMLQRDVTTEDELHKLVRAYDHVSDMESITWSGSLTHPCTANRLDPLSVASFVLKVVNSVRPIIQLWYKELSGKDAVNTQQVTMDLVCKQVGSNNRECEKPNDLVYGVCALLEININDMDSTRQFEGLFFEALNDLVSRGVIVLPPRPHVIHGKTWLPSLEHIASGDAWRTVKSSCVLSEVLNMYHKIICTGASIYAKGVLVQFHNPQVLCVNMDGVKNLLESIVQSVLNDEDFNVSNVIDPPLLTITCVVLWMFRQSGSEDFVMTREVESLIHLVHNHVHLQIIEEIERARPAILGLIKYCRHLATRSQKVHFILQCCSLCSAEDNDVYKNVIVRGDRSVVLVYQKKIGLVLYNAHESLVRPYSSYGVFYKNSTTSRVREINCNILARNDDGIWDNHGQAAFWYITRSWSIGQRRVLIGTLQ</sequence>
<keyword evidence="3" id="KW-1185">Reference proteome</keyword>
<evidence type="ECO:0000313" key="2">
    <source>
        <dbReference type="EMBL" id="KAG0578225.1"/>
    </source>
</evidence>
<proteinExistence type="predicted"/>
<dbReference type="EMBL" id="CM026424">
    <property type="protein sequence ID" value="KAG0578225.1"/>
    <property type="molecule type" value="Genomic_DNA"/>
</dbReference>
<evidence type="ECO:0000259" key="1">
    <source>
        <dbReference type="Pfam" id="PF06985"/>
    </source>
</evidence>
<dbReference type="AlphaFoldDB" id="A0A8T0I5E6"/>
<protein>
    <recommendedName>
        <fullName evidence="1">Heterokaryon incompatibility domain-containing protein</fullName>
    </recommendedName>
</protein>
<gene>
    <name evidence="2" type="ORF">KC19_4G007100</name>
</gene>
<dbReference type="PANTHER" id="PTHR24148">
    <property type="entry name" value="ANKYRIN REPEAT DOMAIN-CONTAINING PROTEIN 39 HOMOLOG-RELATED"/>
    <property type="match status" value="1"/>
</dbReference>